<evidence type="ECO:0000313" key="8">
    <source>
        <dbReference type="Proteomes" id="UP000317909"/>
    </source>
</evidence>
<protein>
    <submittedName>
        <fullName evidence="7">UV DNA damage endonuclease</fullName>
        <ecNumber evidence="7">3.-.-.-</ecNumber>
    </submittedName>
</protein>
<dbReference type="Pfam" id="PF03851">
    <property type="entry name" value="UvdE"/>
    <property type="match status" value="1"/>
</dbReference>
<evidence type="ECO:0000256" key="5">
    <source>
        <dbReference type="ARBA" id="ARBA00022801"/>
    </source>
</evidence>
<dbReference type="OrthoDB" id="9782576at2"/>
<dbReference type="InterPro" id="IPR036237">
    <property type="entry name" value="Xyl_isomerase-like_sf"/>
</dbReference>
<keyword evidence="3" id="KW-0227">DNA damage</keyword>
<dbReference type="GO" id="GO:0016787">
    <property type="term" value="F:hydrolase activity"/>
    <property type="evidence" value="ECO:0007669"/>
    <property type="project" value="UniProtKB-KW"/>
</dbReference>
<dbReference type="GO" id="GO:0009411">
    <property type="term" value="P:response to UV"/>
    <property type="evidence" value="ECO:0007669"/>
    <property type="project" value="InterPro"/>
</dbReference>
<proteinExistence type="predicted"/>
<dbReference type="Proteomes" id="UP000317909">
    <property type="component" value="Chromosome"/>
</dbReference>
<dbReference type="InterPro" id="IPR004601">
    <property type="entry name" value="UvdE"/>
</dbReference>
<evidence type="ECO:0000313" key="7">
    <source>
        <dbReference type="EMBL" id="QDT71853.1"/>
    </source>
</evidence>
<dbReference type="PANTHER" id="PTHR31290">
    <property type="entry name" value="UV-DAMAGE ENDONUCLEASE"/>
    <property type="match status" value="1"/>
</dbReference>
<dbReference type="SUPFAM" id="SSF51658">
    <property type="entry name" value="Xylose isomerase-like"/>
    <property type="match status" value="1"/>
</dbReference>
<keyword evidence="6" id="KW-0234">DNA repair</keyword>
<keyword evidence="1" id="KW-0540">Nuclease</keyword>
<dbReference type="KEGG" id="llh:I41_10140"/>
<keyword evidence="5 7" id="KW-0378">Hydrolase</keyword>
<evidence type="ECO:0000256" key="1">
    <source>
        <dbReference type="ARBA" id="ARBA00022722"/>
    </source>
</evidence>
<evidence type="ECO:0000256" key="4">
    <source>
        <dbReference type="ARBA" id="ARBA00022769"/>
    </source>
</evidence>
<dbReference type="NCBIfam" id="TIGR00629">
    <property type="entry name" value="uvde"/>
    <property type="match status" value="1"/>
</dbReference>
<organism evidence="7 8">
    <name type="scientific">Lacipirellula limnantheis</name>
    <dbReference type="NCBI Taxonomy" id="2528024"/>
    <lineage>
        <taxon>Bacteria</taxon>
        <taxon>Pseudomonadati</taxon>
        <taxon>Planctomycetota</taxon>
        <taxon>Planctomycetia</taxon>
        <taxon>Pirellulales</taxon>
        <taxon>Lacipirellulaceae</taxon>
        <taxon>Lacipirellula</taxon>
    </lineage>
</organism>
<name>A0A517TTZ9_9BACT</name>
<dbReference type="RefSeq" id="WP_145431438.1">
    <property type="nucleotide sequence ID" value="NZ_CP036339.1"/>
</dbReference>
<dbReference type="EMBL" id="CP036339">
    <property type="protein sequence ID" value="QDT71853.1"/>
    <property type="molecule type" value="Genomic_DNA"/>
</dbReference>
<dbReference type="GO" id="GO:0004519">
    <property type="term" value="F:endonuclease activity"/>
    <property type="evidence" value="ECO:0007669"/>
    <property type="project" value="UniProtKB-KW"/>
</dbReference>
<dbReference type="GO" id="GO:0006289">
    <property type="term" value="P:nucleotide-excision repair"/>
    <property type="evidence" value="ECO:0007669"/>
    <property type="project" value="InterPro"/>
</dbReference>
<keyword evidence="2 7" id="KW-0255">Endonuclease</keyword>
<keyword evidence="8" id="KW-1185">Reference proteome</keyword>
<dbReference type="Gene3D" id="3.20.20.150">
    <property type="entry name" value="Divalent-metal-dependent TIM barrel enzymes"/>
    <property type="match status" value="1"/>
</dbReference>
<accession>A0A517TTZ9</accession>
<gene>
    <name evidence="7" type="primary">uvsE</name>
    <name evidence="7" type="ORF">I41_10140</name>
</gene>
<dbReference type="AlphaFoldDB" id="A0A517TTZ9"/>
<evidence type="ECO:0000256" key="3">
    <source>
        <dbReference type="ARBA" id="ARBA00022763"/>
    </source>
</evidence>
<dbReference type="EC" id="3.-.-.-" evidence="7"/>
<evidence type="ECO:0000256" key="2">
    <source>
        <dbReference type="ARBA" id="ARBA00022759"/>
    </source>
</evidence>
<sequence length="336" mass="37058">MPARKKTSDADALGGSFARVAATDGLRLGLCCQFIDEPIRFRTTTAAACLKMSPPARAAKLAELCRANAEALLAAIECCHRLGIGAFRVNSQILPVKTHPEVGYRLEELPQGEETIALFQRCGVRGLELGIRTSFHPDQYVVLSSPRDEVVDRSLVEIEYQAEVAEWIGADTVNIHGGGAYDSRAAALDRFAQNLNRLTPRARQRLTIENDDKIYTPAELLPLCRREGTPLVYDVHHHRCCRDELSVDEATEAAIATWNREPLFHLSSPKEGWNGPGCQRHHDFIDPTDVPACWLGRALTIEVEAKAKERAVLRLHGDLQQLKGNQIAQRGGAGKS</sequence>
<keyword evidence="4" id="KW-0228">DNA excision</keyword>
<reference evidence="7 8" key="1">
    <citation type="submission" date="2019-02" db="EMBL/GenBank/DDBJ databases">
        <title>Deep-cultivation of Planctomycetes and their phenomic and genomic characterization uncovers novel biology.</title>
        <authorList>
            <person name="Wiegand S."/>
            <person name="Jogler M."/>
            <person name="Boedeker C."/>
            <person name="Pinto D."/>
            <person name="Vollmers J."/>
            <person name="Rivas-Marin E."/>
            <person name="Kohn T."/>
            <person name="Peeters S.H."/>
            <person name="Heuer A."/>
            <person name="Rast P."/>
            <person name="Oberbeckmann S."/>
            <person name="Bunk B."/>
            <person name="Jeske O."/>
            <person name="Meyerdierks A."/>
            <person name="Storesund J.E."/>
            <person name="Kallscheuer N."/>
            <person name="Luecker S."/>
            <person name="Lage O.M."/>
            <person name="Pohl T."/>
            <person name="Merkel B.J."/>
            <person name="Hornburger P."/>
            <person name="Mueller R.-W."/>
            <person name="Bruemmer F."/>
            <person name="Labrenz M."/>
            <person name="Spormann A.M."/>
            <person name="Op den Camp H."/>
            <person name="Overmann J."/>
            <person name="Amann R."/>
            <person name="Jetten M.S.M."/>
            <person name="Mascher T."/>
            <person name="Medema M.H."/>
            <person name="Devos D.P."/>
            <person name="Kaster A.-K."/>
            <person name="Ovreas L."/>
            <person name="Rohde M."/>
            <person name="Galperin M.Y."/>
            <person name="Jogler C."/>
        </authorList>
    </citation>
    <scope>NUCLEOTIDE SEQUENCE [LARGE SCALE GENOMIC DNA]</scope>
    <source>
        <strain evidence="7 8">I41</strain>
    </source>
</reference>
<evidence type="ECO:0000256" key="6">
    <source>
        <dbReference type="ARBA" id="ARBA00023204"/>
    </source>
</evidence>
<dbReference type="PANTHER" id="PTHR31290:SF5">
    <property type="entry name" value="UV-DAMAGE ENDONUCLEASE"/>
    <property type="match status" value="1"/>
</dbReference>